<dbReference type="Pfam" id="PF04448">
    <property type="entry name" value="DUF551"/>
    <property type="match status" value="1"/>
</dbReference>
<accession>A0A2F0PUQ0</accession>
<protein>
    <recommendedName>
        <fullName evidence="1">DUF551 domain-containing protein</fullName>
    </recommendedName>
</protein>
<evidence type="ECO:0000313" key="2">
    <source>
        <dbReference type="EMBL" id="OCO87812.1"/>
    </source>
</evidence>
<proteinExistence type="predicted"/>
<dbReference type="AlphaFoldDB" id="A0A2F0PUQ0"/>
<reference evidence="3" key="1">
    <citation type="submission" date="2016-04" db="EMBL/GenBank/DDBJ databases">
        <authorList>
            <person name="Osei Sekyere J."/>
            <person name="Sivertsen A."/>
            <person name="Pedersen A.T."/>
            <person name="Sundsfjord A."/>
        </authorList>
    </citation>
    <scope>NUCLEOTIDE SEQUENCE [LARGE SCALE GENOMIC DNA]</scope>
    <source>
        <strain evidence="3">945174350</strain>
    </source>
</reference>
<gene>
    <name evidence="2" type="ORF">AN695_0212545</name>
</gene>
<sequence length="202" mass="22293">MKEELYGLANHIAGAKGGLPQDWQDWANEIEMDLRKLANWEAQPVALVDRRSAASGGICWQNGGKDLAHGTELFTAPPAPAVPEKCPEHVRFLMNMHADDLFDDDDAQEIWSACRAAMLAQSVSGGYKLNSPEIPDGWVSCEDRMPEEGDVVLVCQEGGIIYCAEMQDGELYPDEFPRVPSEGREITHWMPLPAAPTKGEKQ</sequence>
<name>A0A2F0PUQ0_SERMA</name>
<dbReference type="RefSeq" id="WP_055312877.1">
    <property type="nucleotide sequence ID" value="NZ_JAFHIK010000004.1"/>
</dbReference>
<dbReference type="InterPro" id="IPR007539">
    <property type="entry name" value="DUF551"/>
</dbReference>
<dbReference type="Proteomes" id="UP000050489">
    <property type="component" value="Unassembled WGS sequence"/>
</dbReference>
<organism evidence="2 3">
    <name type="scientific">Serratia marcescens</name>
    <dbReference type="NCBI Taxonomy" id="615"/>
    <lineage>
        <taxon>Bacteria</taxon>
        <taxon>Pseudomonadati</taxon>
        <taxon>Pseudomonadota</taxon>
        <taxon>Gammaproteobacteria</taxon>
        <taxon>Enterobacterales</taxon>
        <taxon>Yersiniaceae</taxon>
        <taxon>Serratia</taxon>
    </lineage>
</organism>
<evidence type="ECO:0000313" key="3">
    <source>
        <dbReference type="Proteomes" id="UP000050489"/>
    </source>
</evidence>
<comment type="caution">
    <text evidence="2">The sequence shown here is derived from an EMBL/GenBank/DDBJ whole genome shotgun (WGS) entry which is preliminary data.</text>
</comment>
<feature type="domain" description="DUF551" evidence="1">
    <location>
        <begin position="137"/>
        <end position="197"/>
    </location>
</feature>
<dbReference type="EMBL" id="LJEX02000057">
    <property type="protein sequence ID" value="OCO87812.1"/>
    <property type="molecule type" value="Genomic_DNA"/>
</dbReference>
<evidence type="ECO:0000259" key="1">
    <source>
        <dbReference type="Pfam" id="PF04448"/>
    </source>
</evidence>